<keyword evidence="1" id="KW-1133">Transmembrane helix</keyword>
<dbReference type="EMBL" id="QLMD01000014">
    <property type="protein sequence ID" value="RAJ94648.1"/>
    <property type="molecule type" value="Genomic_DNA"/>
</dbReference>
<keyword evidence="1" id="KW-0472">Membrane</keyword>
<reference evidence="3 5" key="1">
    <citation type="journal article" date="2018" name="Front. Microbiol.">
        <title>Genome-Based Analysis Reveals the Taxonomy and Diversity of the Family Idiomarinaceae.</title>
        <authorList>
            <person name="Liu Y."/>
            <person name="Lai Q."/>
            <person name="Shao Z."/>
        </authorList>
    </citation>
    <scope>NUCLEOTIDE SEQUENCE [LARGE SCALE GENOMIC DNA]</scope>
    <source>
        <strain evidence="3 5">CF12-14</strain>
    </source>
</reference>
<dbReference type="Proteomes" id="UP000287865">
    <property type="component" value="Unassembled WGS sequence"/>
</dbReference>
<evidence type="ECO:0000313" key="2">
    <source>
        <dbReference type="EMBL" id="RAJ94648.1"/>
    </source>
</evidence>
<dbReference type="InterPro" id="IPR036259">
    <property type="entry name" value="MFS_trans_sf"/>
</dbReference>
<gene>
    <name evidence="2" type="ORF">B0I24_11452</name>
    <name evidence="3" type="ORF">CWE07_12800</name>
</gene>
<proteinExistence type="predicted"/>
<name>A0A327WQL4_9GAMM</name>
<keyword evidence="5" id="KW-1185">Reference proteome</keyword>
<dbReference type="RefSeq" id="WP_111570214.1">
    <property type="nucleotide sequence ID" value="NZ_PIPK01000015.1"/>
</dbReference>
<sequence>MHEKNLTPELWIMILVMPLAFFATKGALSESTGWSLQYYFTCLFSIGLGILLASRVSGFLLRRLRKGRRFLALACAITFCLGILLVVITIELVEPYVSFFGASEFVIGFYIAAWILLTGSSPITGNQVPPHTN</sequence>
<reference evidence="2 4" key="2">
    <citation type="submission" date="2018-06" db="EMBL/GenBank/DDBJ databases">
        <title>Genomic Encyclopedia of Type Strains, Phase III (KMG-III): the genomes of soil and plant-associated and newly described type strains.</title>
        <authorList>
            <person name="Whitman W."/>
        </authorList>
    </citation>
    <scope>NUCLEOTIDE SEQUENCE [LARGE SCALE GENOMIC DNA]</scope>
    <source>
        <strain evidence="2 4">CGMCC 1.15366</strain>
    </source>
</reference>
<accession>A0A327WQL4</accession>
<protein>
    <submittedName>
        <fullName evidence="2">Uncharacterized protein</fullName>
    </submittedName>
</protein>
<dbReference type="Proteomes" id="UP000249203">
    <property type="component" value="Unassembled WGS sequence"/>
</dbReference>
<feature type="transmembrane region" description="Helical" evidence="1">
    <location>
        <begin position="7"/>
        <end position="24"/>
    </location>
</feature>
<evidence type="ECO:0000313" key="3">
    <source>
        <dbReference type="EMBL" id="RUO19743.1"/>
    </source>
</evidence>
<dbReference type="SUPFAM" id="SSF103473">
    <property type="entry name" value="MFS general substrate transporter"/>
    <property type="match status" value="1"/>
</dbReference>
<dbReference type="EMBL" id="PIPK01000015">
    <property type="protein sequence ID" value="RUO19743.1"/>
    <property type="molecule type" value="Genomic_DNA"/>
</dbReference>
<evidence type="ECO:0000256" key="1">
    <source>
        <dbReference type="SAM" id="Phobius"/>
    </source>
</evidence>
<evidence type="ECO:0000313" key="4">
    <source>
        <dbReference type="Proteomes" id="UP000249203"/>
    </source>
</evidence>
<organism evidence="2 4">
    <name type="scientific">Aliidiomarina maris</name>
    <dbReference type="NCBI Taxonomy" id="531312"/>
    <lineage>
        <taxon>Bacteria</taxon>
        <taxon>Pseudomonadati</taxon>
        <taxon>Pseudomonadota</taxon>
        <taxon>Gammaproteobacteria</taxon>
        <taxon>Alteromonadales</taxon>
        <taxon>Idiomarinaceae</taxon>
        <taxon>Aliidiomarina</taxon>
    </lineage>
</organism>
<keyword evidence="1" id="KW-0812">Transmembrane</keyword>
<dbReference type="AlphaFoldDB" id="A0A327WQL4"/>
<feature type="transmembrane region" description="Helical" evidence="1">
    <location>
        <begin position="36"/>
        <end position="58"/>
    </location>
</feature>
<feature type="transmembrane region" description="Helical" evidence="1">
    <location>
        <begin position="96"/>
        <end position="117"/>
    </location>
</feature>
<evidence type="ECO:0000313" key="5">
    <source>
        <dbReference type="Proteomes" id="UP000287865"/>
    </source>
</evidence>
<comment type="caution">
    <text evidence="2">The sequence shown here is derived from an EMBL/GenBank/DDBJ whole genome shotgun (WGS) entry which is preliminary data.</text>
</comment>
<feature type="transmembrane region" description="Helical" evidence="1">
    <location>
        <begin position="70"/>
        <end position="90"/>
    </location>
</feature>